<evidence type="ECO:0000256" key="2">
    <source>
        <dbReference type="ARBA" id="ARBA00005300"/>
    </source>
</evidence>
<dbReference type="InterPro" id="IPR050092">
    <property type="entry name" value="RNase_H"/>
</dbReference>
<feature type="compositionally biased region" description="Acidic residues" evidence="8">
    <location>
        <begin position="407"/>
        <end position="421"/>
    </location>
</feature>
<dbReference type="AlphaFoldDB" id="A0A8S0WQ25"/>
<comment type="catalytic activity">
    <reaction evidence="1">
        <text>Endonucleolytic cleavage to 5'-phosphomonoester.</text>
        <dbReference type="EC" id="3.1.26.4"/>
    </reaction>
</comment>
<proteinExistence type="inferred from homology"/>
<dbReference type="EC" id="3.1.26.4" evidence="3"/>
<reference evidence="10 11" key="1">
    <citation type="submission" date="2020-01" db="EMBL/GenBank/DDBJ databases">
        <authorList>
            <person name="Gupta K D."/>
        </authorList>
    </citation>
    <scope>NUCLEOTIDE SEQUENCE [LARGE SCALE GENOMIC DNA]</scope>
</reference>
<keyword evidence="11" id="KW-1185">Reference proteome</keyword>
<dbReference type="InterPro" id="IPR012337">
    <property type="entry name" value="RNaseH-like_sf"/>
</dbReference>
<comment type="similarity">
    <text evidence="2">Belongs to the RNase H family.</text>
</comment>
<dbReference type="Proteomes" id="UP000467700">
    <property type="component" value="Unassembled WGS sequence"/>
</dbReference>
<dbReference type="GO" id="GO:0003676">
    <property type="term" value="F:nucleic acid binding"/>
    <property type="evidence" value="ECO:0007669"/>
    <property type="project" value="InterPro"/>
</dbReference>
<evidence type="ECO:0000256" key="3">
    <source>
        <dbReference type="ARBA" id="ARBA00012180"/>
    </source>
</evidence>
<keyword evidence="7" id="KW-0378">Hydrolase</keyword>
<evidence type="ECO:0000259" key="9">
    <source>
        <dbReference type="PROSITE" id="PS50879"/>
    </source>
</evidence>
<organism evidence="10 11">
    <name type="scientific">Cyclocybe aegerita</name>
    <name type="common">Black poplar mushroom</name>
    <name type="synonym">Agrocybe aegerita</name>
    <dbReference type="NCBI Taxonomy" id="1973307"/>
    <lineage>
        <taxon>Eukaryota</taxon>
        <taxon>Fungi</taxon>
        <taxon>Dikarya</taxon>
        <taxon>Basidiomycota</taxon>
        <taxon>Agaricomycotina</taxon>
        <taxon>Agaricomycetes</taxon>
        <taxon>Agaricomycetidae</taxon>
        <taxon>Agaricales</taxon>
        <taxon>Agaricineae</taxon>
        <taxon>Bolbitiaceae</taxon>
        <taxon>Cyclocybe</taxon>
    </lineage>
</organism>
<dbReference type="PANTHER" id="PTHR10642">
    <property type="entry name" value="RIBONUCLEASE H1"/>
    <property type="match status" value="1"/>
</dbReference>
<evidence type="ECO:0000313" key="11">
    <source>
        <dbReference type="Proteomes" id="UP000467700"/>
    </source>
</evidence>
<dbReference type="GO" id="GO:0046872">
    <property type="term" value="F:metal ion binding"/>
    <property type="evidence" value="ECO:0007669"/>
    <property type="project" value="UniProtKB-KW"/>
</dbReference>
<evidence type="ECO:0000313" key="10">
    <source>
        <dbReference type="EMBL" id="CAA7267947.1"/>
    </source>
</evidence>
<comment type="caution">
    <text evidence="10">The sequence shown here is derived from an EMBL/GenBank/DDBJ whole genome shotgun (WGS) entry which is preliminary data.</text>
</comment>
<keyword evidence="5" id="KW-0479">Metal-binding</keyword>
<feature type="domain" description="RNase H type-1" evidence="9">
    <location>
        <begin position="145"/>
        <end position="290"/>
    </location>
</feature>
<dbReference type="PROSITE" id="PS50879">
    <property type="entry name" value="RNASE_H_1"/>
    <property type="match status" value="1"/>
</dbReference>
<evidence type="ECO:0000256" key="1">
    <source>
        <dbReference type="ARBA" id="ARBA00000077"/>
    </source>
</evidence>
<dbReference type="InterPro" id="IPR036397">
    <property type="entry name" value="RNaseH_sf"/>
</dbReference>
<dbReference type="GO" id="GO:0004523">
    <property type="term" value="F:RNA-DNA hybrid ribonuclease activity"/>
    <property type="evidence" value="ECO:0007669"/>
    <property type="project" value="UniProtKB-EC"/>
</dbReference>
<feature type="compositionally biased region" description="Polar residues" evidence="8">
    <location>
        <begin position="9"/>
        <end position="19"/>
    </location>
</feature>
<dbReference type="OrthoDB" id="2992341at2759"/>
<evidence type="ECO:0000256" key="5">
    <source>
        <dbReference type="ARBA" id="ARBA00022723"/>
    </source>
</evidence>
<dbReference type="InterPro" id="IPR002156">
    <property type="entry name" value="RNaseH_domain"/>
</dbReference>
<dbReference type="SUPFAM" id="SSF53098">
    <property type="entry name" value="Ribonuclease H-like"/>
    <property type="match status" value="1"/>
</dbReference>
<dbReference type="Gene3D" id="3.30.420.10">
    <property type="entry name" value="Ribonuclease H-like superfamily/Ribonuclease H"/>
    <property type="match status" value="1"/>
</dbReference>
<evidence type="ECO:0000256" key="4">
    <source>
        <dbReference type="ARBA" id="ARBA00022722"/>
    </source>
</evidence>
<keyword evidence="4" id="KW-0540">Nuclease</keyword>
<evidence type="ECO:0000256" key="6">
    <source>
        <dbReference type="ARBA" id="ARBA00022759"/>
    </source>
</evidence>
<feature type="region of interest" description="Disordered" evidence="8">
    <location>
        <begin position="326"/>
        <end position="366"/>
    </location>
</feature>
<gene>
    <name evidence="10" type="ORF">AAE3_LOCUS10182</name>
</gene>
<evidence type="ECO:0000256" key="7">
    <source>
        <dbReference type="ARBA" id="ARBA00022801"/>
    </source>
</evidence>
<feature type="region of interest" description="Disordered" evidence="8">
    <location>
        <begin position="1"/>
        <end position="20"/>
    </location>
</feature>
<dbReference type="PANTHER" id="PTHR10642:SF26">
    <property type="entry name" value="RIBONUCLEASE H1"/>
    <property type="match status" value="1"/>
</dbReference>
<dbReference type="GO" id="GO:0043137">
    <property type="term" value="P:DNA replication, removal of RNA primer"/>
    <property type="evidence" value="ECO:0007669"/>
    <property type="project" value="TreeGrafter"/>
</dbReference>
<name>A0A8S0WQ25_CYCAE</name>
<protein>
    <recommendedName>
        <fullName evidence="3">ribonuclease H</fullName>
        <ecNumber evidence="3">3.1.26.4</ecNumber>
    </recommendedName>
</protein>
<dbReference type="Pfam" id="PF00075">
    <property type="entry name" value="RNase_H"/>
    <property type="match status" value="1"/>
</dbReference>
<accession>A0A8S0WQ25</accession>
<feature type="region of interest" description="Disordered" evidence="8">
    <location>
        <begin position="394"/>
        <end position="421"/>
    </location>
</feature>
<dbReference type="CDD" id="cd09276">
    <property type="entry name" value="Rnase_HI_RT_non_LTR"/>
    <property type="match status" value="1"/>
</dbReference>
<keyword evidence="6" id="KW-0255">Endonuclease</keyword>
<dbReference type="EMBL" id="CACVBS010000064">
    <property type="protein sequence ID" value="CAA7267947.1"/>
    <property type="molecule type" value="Genomic_DNA"/>
</dbReference>
<sequence>MVQRECKATETTGQSSATRSLPDLCSLQNHTKGGLWAALEIEASIPPIHIQLKQQITRCAIRFNKLGSTNPIMQRLPDTWREGLKPTAPPPLPPKLYNHSAADSRRTSPLLDIAADRSVPNSSMAKDNNELWPSCKELISELTKSNQNLLVYSDGSLIKKSGFSRTGAAAVVYHEGREINSEKMGIGERAEVYDAEMAGLMMGARMAVKYARSHPQINNIYFFADNTAGVRAIFNPKPRTGQLYAARFHKKICHFLDENPEHQMSVSWCPGHTNIKGNERADELAKEATTLQWNAPIGTTRAHAIRWAKLSSERLWTREWKAAAQAGAGPRPWEAVTDGSGFKYREPEPAKAGPKPRLSGRAGPGNHYLPTILGTRSGIQALTTFLQKSCAFTMNGQRPEERTPPLFDEEPEVSESDDDDP</sequence>
<evidence type="ECO:0000256" key="8">
    <source>
        <dbReference type="SAM" id="MobiDB-lite"/>
    </source>
</evidence>